<dbReference type="InterPro" id="IPR023346">
    <property type="entry name" value="Lysozyme-like_dom_sf"/>
</dbReference>
<sequence>MADPRDCTCKCTCGARPEWAPDAVHPEEILPEVPAVAGMTADAFFFDTVRPLFGGTLNQYQVDGMNQIVAYAAEWGYSKLHTAYILATAFHESAHWMQPIREGARRFGPEYTDAQAKRAVASIHAKGIISRNYALPAGPHRQSYYGRGLVQITWYDNYLKFENLLKKPLTQNPDLALEWPVALDILFLGMRDGMFRRGRSLSMIQSVADYKAARDIVNGDGHKKWGGPDRIDDRMARHARTFLAALKGE</sequence>
<protein>
    <submittedName>
        <fullName evidence="1">Endolysin</fullName>
    </submittedName>
</protein>
<evidence type="ECO:0000313" key="1">
    <source>
        <dbReference type="EMBL" id="WFG40849.1"/>
    </source>
</evidence>
<gene>
    <name evidence="1" type="ORF">ParaKuw1_00016</name>
</gene>
<organism evidence="1 2">
    <name type="scientific">Paracoccus phage ParKuw1</name>
    <dbReference type="NCBI Taxonomy" id="3032415"/>
    <lineage>
        <taxon>Viruses</taxon>
        <taxon>Duplodnaviria</taxon>
        <taxon>Heunggongvirae</taxon>
        <taxon>Uroviricota</taxon>
        <taxon>Caudoviricetes</taxon>
        <taxon>Autographivirales</taxon>
        <taxon>Autographivirales incertae sedis</taxon>
        <taxon>Kuwvirus</taxon>
        <taxon>Kuwvirus ParKuw1</taxon>
    </lineage>
</organism>
<accession>A0AAF0FNP5</accession>
<dbReference type="SUPFAM" id="SSF53955">
    <property type="entry name" value="Lysozyme-like"/>
    <property type="match status" value="1"/>
</dbReference>
<reference evidence="1" key="1">
    <citation type="submission" date="2023-02" db="EMBL/GenBank/DDBJ databases">
        <authorList>
            <person name="Rihtman B."/>
        </authorList>
    </citation>
    <scope>NUCLEOTIDE SEQUENCE</scope>
</reference>
<name>A0AAF0FNP5_9CAUD</name>
<dbReference type="EMBL" id="OQ376857">
    <property type="protein sequence ID" value="WFG40849.1"/>
    <property type="molecule type" value="Genomic_DNA"/>
</dbReference>
<keyword evidence="2" id="KW-1185">Reference proteome</keyword>
<dbReference type="Gene3D" id="1.10.530.10">
    <property type="match status" value="1"/>
</dbReference>
<evidence type="ECO:0000313" key="2">
    <source>
        <dbReference type="Proteomes" id="UP001218881"/>
    </source>
</evidence>
<proteinExistence type="predicted"/>
<dbReference type="Proteomes" id="UP001218881">
    <property type="component" value="Segment"/>
</dbReference>